<organism evidence="2 3">
    <name type="scientific">Nocardia uniformis</name>
    <dbReference type="NCBI Taxonomy" id="53432"/>
    <lineage>
        <taxon>Bacteria</taxon>
        <taxon>Bacillati</taxon>
        <taxon>Actinomycetota</taxon>
        <taxon>Actinomycetes</taxon>
        <taxon>Mycobacteriales</taxon>
        <taxon>Nocardiaceae</taxon>
        <taxon>Nocardia</taxon>
    </lineage>
</organism>
<evidence type="ECO:0000313" key="2">
    <source>
        <dbReference type="EMBL" id="NNH69218.1"/>
    </source>
</evidence>
<evidence type="ECO:0000313" key="3">
    <source>
        <dbReference type="Proteomes" id="UP000586827"/>
    </source>
</evidence>
<feature type="compositionally biased region" description="Acidic residues" evidence="1">
    <location>
        <begin position="1"/>
        <end position="10"/>
    </location>
</feature>
<feature type="compositionally biased region" description="Basic and acidic residues" evidence="1">
    <location>
        <begin position="22"/>
        <end position="44"/>
    </location>
</feature>
<evidence type="ECO:0000256" key="1">
    <source>
        <dbReference type="SAM" id="MobiDB-lite"/>
    </source>
</evidence>
<protein>
    <submittedName>
        <fullName evidence="2">DUF5302 domain-containing protein</fullName>
    </submittedName>
</protein>
<gene>
    <name evidence="2" type="ORF">HLB23_04925</name>
</gene>
<proteinExistence type="predicted"/>
<dbReference type="AlphaFoldDB" id="A0A849BVT8"/>
<dbReference type="EMBL" id="JABELX010000001">
    <property type="protein sequence ID" value="NNH69218.1"/>
    <property type="molecule type" value="Genomic_DNA"/>
</dbReference>
<accession>A0A849BVT8</accession>
<dbReference type="Pfam" id="PF17227">
    <property type="entry name" value="DUF5302"/>
    <property type="match status" value="1"/>
</dbReference>
<dbReference type="Proteomes" id="UP000586827">
    <property type="component" value="Unassembled WGS sequence"/>
</dbReference>
<dbReference type="InterPro" id="IPR035172">
    <property type="entry name" value="DUF5302"/>
</dbReference>
<name>A0A849BVT8_9NOCA</name>
<dbReference type="RefSeq" id="WP_067525214.1">
    <property type="nucleotide sequence ID" value="NZ_JABELX010000001.1"/>
</dbReference>
<feature type="region of interest" description="Disordered" evidence="1">
    <location>
        <begin position="1"/>
        <end position="75"/>
    </location>
</feature>
<keyword evidence="3" id="KW-1185">Reference proteome</keyword>
<feature type="compositionally biased region" description="Low complexity" evidence="1">
    <location>
        <begin position="11"/>
        <end position="20"/>
    </location>
</feature>
<sequence>MKSGDQDDTEATAASEPAETGKPADDIKRRFREALERKQGRHSDGVGTGGGGNSKVHGTHGPANNKQMFRRKSGG</sequence>
<comment type="caution">
    <text evidence="2">The sequence shown here is derived from an EMBL/GenBank/DDBJ whole genome shotgun (WGS) entry which is preliminary data.</text>
</comment>
<reference evidence="2 3" key="1">
    <citation type="submission" date="2020-05" db="EMBL/GenBank/DDBJ databases">
        <title>MicrobeNet Type strains.</title>
        <authorList>
            <person name="Nicholson A.C."/>
        </authorList>
    </citation>
    <scope>NUCLEOTIDE SEQUENCE [LARGE SCALE GENOMIC DNA]</scope>
    <source>
        <strain evidence="2 3">JCM 3224</strain>
    </source>
</reference>